<dbReference type="PANTHER" id="PTHR39162">
    <property type="entry name" value="GLL3345 PROTEIN"/>
    <property type="match status" value="1"/>
</dbReference>
<evidence type="ECO:0000313" key="3">
    <source>
        <dbReference type="Proteomes" id="UP000013520"/>
    </source>
</evidence>
<dbReference type="HOGENOM" id="CLU_115880_0_1_9"/>
<protein>
    <submittedName>
        <fullName evidence="2">Sporulation protein YtfJ</fullName>
    </submittedName>
</protein>
<dbReference type="AlphaFoldDB" id="R4KFK9"/>
<dbReference type="Pfam" id="PF09579">
    <property type="entry name" value="Spore_YtfJ"/>
    <property type="match status" value="1"/>
</dbReference>
<dbReference type="EMBL" id="CP003273">
    <property type="protein sequence ID" value="AGL01963.1"/>
    <property type="molecule type" value="Genomic_DNA"/>
</dbReference>
<dbReference type="OrthoDB" id="9796262at2"/>
<organism evidence="2 3">
    <name type="scientific">Desulfoscipio gibsoniae DSM 7213</name>
    <dbReference type="NCBI Taxonomy" id="767817"/>
    <lineage>
        <taxon>Bacteria</taxon>
        <taxon>Bacillati</taxon>
        <taxon>Bacillota</taxon>
        <taxon>Clostridia</taxon>
        <taxon>Eubacteriales</taxon>
        <taxon>Desulfallaceae</taxon>
        <taxon>Desulfoscipio</taxon>
    </lineage>
</organism>
<keyword evidence="3" id="KW-1185">Reference proteome</keyword>
<dbReference type="KEGG" id="dgi:Desgi_2557"/>
<evidence type="ECO:0000256" key="1">
    <source>
        <dbReference type="SAM" id="MobiDB-lite"/>
    </source>
</evidence>
<feature type="region of interest" description="Disordered" evidence="1">
    <location>
        <begin position="58"/>
        <end position="80"/>
    </location>
</feature>
<gene>
    <name evidence="2" type="ORF">Desgi_2557</name>
</gene>
<dbReference type="RefSeq" id="WP_006521691.1">
    <property type="nucleotide sequence ID" value="NC_021184.1"/>
</dbReference>
<sequence>MPEQTHPIEGLMKTAMESIKEMVDVNTVVGDPVETPDGSVIIPISRVACGFGAGGGEFDYGSGEKDQDGESQMPGFGGGSGAGVSVKPVGFLVAGNGQVRLIPVDGNATLDRLIDLAPQVFNQIQSLLDRRSDQKVDRGALT</sequence>
<dbReference type="PIRSF" id="PIRSF021377">
    <property type="entry name" value="YtfJ"/>
    <property type="match status" value="1"/>
</dbReference>
<dbReference type="InterPro" id="IPR014229">
    <property type="entry name" value="Spore_YtfJ"/>
</dbReference>
<evidence type="ECO:0000313" key="2">
    <source>
        <dbReference type="EMBL" id="AGL01963.1"/>
    </source>
</evidence>
<dbReference type="Proteomes" id="UP000013520">
    <property type="component" value="Chromosome"/>
</dbReference>
<name>R4KFK9_9FIRM</name>
<dbReference type="NCBIfam" id="TIGR02874">
    <property type="entry name" value="spore_ytfJ"/>
    <property type="match status" value="1"/>
</dbReference>
<reference evidence="2 3" key="1">
    <citation type="submission" date="2012-01" db="EMBL/GenBank/DDBJ databases">
        <title>Complete sequence of Desulfotomaculum gibsoniae DSM 7213.</title>
        <authorList>
            <consortium name="US DOE Joint Genome Institute"/>
            <person name="Lucas S."/>
            <person name="Han J."/>
            <person name="Lapidus A."/>
            <person name="Cheng J.-F."/>
            <person name="Goodwin L."/>
            <person name="Pitluck S."/>
            <person name="Peters L."/>
            <person name="Ovchinnikova G."/>
            <person name="Teshima H."/>
            <person name="Detter J.C."/>
            <person name="Han C."/>
            <person name="Tapia R."/>
            <person name="Land M."/>
            <person name="Hauser L."/>
            <person name="Kyrpides N."/>
            <person name="Ivanova N."/>
            <person name="Pagani I."/>
            <person name="Parshina S."/>
            <person name="Plugge C."/>
            <person name="Muyzer G."/>
            <person name="Kuever J."/>
            <person name="Ivanova A."/>
            <person name="Nazina T."/>
            <person name="Klenk H.-P."/>
            <person name="Brambilla E."/>
            <person name="Spring S."/>
            <person name="Stams A.F."/>
            <person name="Woyke T."/>
        </authorList>
    </citation>
    <scope>NUCLEOTIDE SEQUENCE [LARGE SCALE GENOMIC DNA]</scope>
    <source>
        <strain evidence="2 3">DSM 7213</strain>
    </source>
</reference>
<dbReference type="PANTHER" id="PTHR39162:SF1">
    <property type="entry name" value="SPORULATION PROTEIN YTFJ"/>
    <property type="match status" value="1"/>
</dbReference>
<accession>R4KFK9</accession>
<dbReference type="eggNOG" id="COG3874">
    <property type="taxonomic scope" value="Bacteria"/>
</dbReference>
<dbReference type="STRING" id="767817.Desgi_2557"/>
<proteinExistence type="predicted"/>